<evidence type="ECO:0000256" key="2">
    <source>
        <dbReference type="ARBA" id="ARBA00010159"/>
    </source>
</evidence>
<dbReference type="GO" id="GO:0030322">
    <property type="term" value="P:stabilization of membrane potential"/>
    <property type="evidence" value="ECO:0007669"/>
    <property type="project" value="TreeGrafter"/>
</dbReference>
<dbReference type="GO" id="GO:0005886">
    <property type="term" value="C:plasma membrane"/>
    <property type="evidence" value="ECO:0007669"/>
    <property type="project" value="TreeGrafter"/>
</dbReference>
<evidence type="ECO:0000256" key="9">
    <source>
        <dbReference type="ARBA" id="ARBA00023303"/>
    </source>
</evidence>
<organism evidence="13 14">
    <name type="scientific">Panicum virgatum</name>
    <name type="common">Blackwell switchgrass</name>
    <dbReference type="NCBI Taxonomy" id="38727"/>
    <lineage>
        <taxon>Eukaryota</taxon>
        <taxon>Viridiplantae</taxon>
        <taxon>Streptophyta</taxon>
        <taxon>Embryophyta</taxon>
        <taxon>Tracheophyta</taxon>
        <taxon>Spermatophyta</taxon>
        <taxon>Magnoliopsida</taxon>
        <taxon>Liliopsida</taxon>
        <taxon>Poales</taxon>
        <taxon>Poaceae</taxon>
        <taxon>PACMAD clade</taxon>
        <taxon>Panicoideae</taxon>
        <taxon>Panicodae</taxon>
        <taxon>Paniceae</taxon>
        <taxon>Panicinae</taxon>
        <taxon>Panicum</taxon>
        <taxon>Panicum sect. Hiantes</taxon>
    </lineage>
</organism>
<dbReference type="InterPro" id="IPR013099">
    <property type="entry name" value="K_chnl_dom"/>
</dbReference>
<dbReference type="Gene3D" id="1.10.287.70">
    <property type="match status" value="2"/>
</dbReference>
<dbReference type="GO" id="GO:0015271">
    <property type="term" value="F:outward rectifier potassium channel activity"/>
    <property type="evidence" value="ECO:0007669"/>
    <property type="project" value="TreeGrafter"/>
</dbReference>
<dbReference type="InterPro" id="IPR011992">
    <property type="entry name" value="EF-hand-dom_pair"/>
</dbReference>
<comment type="similarity">
    <text evidence="2">Belongs to the two pore domain potassium channel (TC 1.A.1.7) family.</text>
</comment>
<keyword evidence="4 11" id="KW-0812">Transmembrane</keyword>
<dbReference type="GO" id="GO:0005774">
    <property type="term" value="C:vacuolar membrane"/>
    <property type="evidence" value="ECO:0007669"/>
    <property type="project" value="UniProtKB-ARBA"/>
</dbReference>
<comment type="subcellular location">
    <subcellularLocation>
        <location evidence="1">Membrane</location>
        <topology evidence="1">Multi-pass membrane protein</topology>
    </subcellularLocation>
</comment>
<dbReference type="GO" id="GO:0022841">
    <property type="term" value="F:potassium ion leak channel activity"/>
    <property type="evidence" value="ECO:0007669"/>
    <property type="project" value="TreeGrafter"/>
</dbReference>
<proteinExistence type="inferred from homology"/>
<comment type="caution">
    <text evidence="13">The sequence shown here is derived from an EMBL/GenBank/DDBJ whole genome shotgun (WGS) entry which is preliminary data.</text>
</comment>
<dbReference type="EMBL" id="CM029053">
    <property type="protein sequence ID" value="KAG2545833.1"/>
    <property type="molecule type" value="Genomic_DNA"/>
</dbReference>
<feature type="region of interest" description="Disordered" evidence="10">
    <location>
        <begin position="1"/>
        <end position="62"/>
    </location>
</feature>
<keyword evidence="14" id="KW-1185">Reference proteome</keyword>
<name>A0A8T0NA16_PANVG</name>
<accession>A0A8T0NA16</accession>
<keyword evidence="6 11" id="KW-1133">Transmembrane helix</keyword>
<evidence type="ECO:0000256" key="6">
    <source>
        <dbReference type="ARBA" id="ARBA00022989"/>
    </source>
</evidence>
<evidence type="ECO:0000256" key="7">
    <source>
        <dbReference type="ARBA" id="ARBA00023065"/>
    </source>
</evidence>
<dbReference type="PROSITE" id="PS00018">
    <property type="entry name" value="EF_HAND_1"/>
    <property type="match status" value="1"/>
</dbReference>
<sequence length="355" mass="40077">MADSSIQQVSIEDSPNVLKRIPSERAKQVRRCRSTPLDPTDQNPEDQNPKDQNPEQPAEHSSVLQVKELPSLRLVGLILFVYLLAGVITFYLVMDQISGKTTNRVLDSLYFVIITMTSVGYGDLVPNSDTTKLLACAFVLIGMVMIALFISKAADYFVEKQKVLFYKALHMNMKGGEAKMLRAMQTRRIKYKFYIVALLLAIVIVAGTLFLWKVEKLSLVDSFFCVCATITALGYGAKSFSSKLGRVFAIFWIITSTIILAQFFLYLAELYTERRQKMLAKWVLNRRITTMDLEAADLDGDRQVDAAEFVLYKLKELGKISQEEISSFLKEFEKLDVDQSGTLSTHDLIVAETSQ</sequence>
<feature type="transmembrane region" description="Helical" evidence="11">
    <location>
        <begin position="191"/>
        <end position="212"/>
    </location>
</feature>
<dbReference type="SUPFAM" id="SSF47473">
    <property type="entry name" value="EF-hand"/>
    <property type="match status" value="1"/>
</dbReference>
<evidence type="ECO:0000256" key="8">
    <source>
        <dbReference type="ARBA" id="ARBA00023136"/>
    </source>
</evidence>
<evidence type="ECO:0000256" key="10">
    <source>
        <dbReference type="SAM" id="MobiDB-lite"/>
    </source>
</evidence>
<keyword evidence="8 11" id="KW-0472">Membrane</keyword>
<dbReference type="Proteomes" id="UP000823388">
    <property type="component" value="Chromosome 9K"/>
</dbReference>
<dbReference type="PANTHER" id="PTHR11003:SF291">
    <property type="entry name" value="IP11374P"/>
    <property type="match status" value="1"/>
</dbReference>
<evidence type="ECO:0000256" key="11">
    <source>
        <dbReference type="SAM" id="Phobius"/>
    </source>
</evidence>
<evidence type="ECO:0000256" key="4">
    <source>
        <dbReference type="ARBA" id="ARBA00022692"/>
    </source>
</evidence>
<keyword evidence="3" id="KW-0813">Transport</keyword>
<dbReference type="AlphaFoldDB" id="A0A8T0NA16"/>
<feature type="transmembrane region" description="Helical" evidence="11">
    <location>
        <begin position="130"/>
        <end position="150"/>
    </location>
</feature>
<dbReference type="SUPFAM" id="SSF81324">
    <property type="entry name" value="Voltage-gated potassium channels"/>
    <property type="match status" value="2"/>
</dbReference>
<evidence type="ECO:0000256" key="5">
    <source>
        <dbReference type="ARBA" id="ARBA00022837"/>
    </source>
</evidence>
<evidence type="ECO:0000259" key="12">
    <source>
        <dbReference type="Pfam" id="PF07885"/>
    </source>
</evidence>
<dbReference type="OrthoDB" id="415460at2759"/>
<dbReference type="PANTHER" id="PTHR11003">
    <property type="entry name" value="POTASSIUM CHANNEL, SUBFAMILY K"/>
    <property type="match status" value="1"/>
</dbReference>
<gene>
    <name evidence="13" type="ORF">PVAP13_9KG461696</name>
</gene>
<feature type="transmembrane region" description="Helical" evidence="11">
    <location>
        <begin position="247"/>
        <end position="268"/>
    </location>
</feature>
<dbReference type="InterPro" id="IPR003280">
    <property type="entry name" value="2pore_dom_K_chnl"/>
</dbReference>
<evidence type="ECO:0000256" key="1">
    <source>
        <dbReference type="ARBA" id="ARBA00004141"/>
    </source>
</evidence>
<feature type="transmembrane region" description="Helical" evidence="11">
    <location>
        <begin position="105"/>
        <end position="124"/>
    </location>
</feature>
<dbReference type="Pfam" id="PF07885">
    <property type="entry name" value="Ion_trans_2"/>
    <property type="match status" value="2"/>
</dbReference>
<feature type="domain" description="Potassium channel" evidence="12">
    <location>
        <begin position="78"/>
        <end position="158"/>
    </location>
</feature>
<feature type="transmembrane region" description="Helical" evidence="11">
    <location>
        <begin position="74"/>
        <end position="93"/>
    </location>
</feature>
<keyword evidence="5" id="KW-0106">Calcium</keyword>
<evidence type="ECO:0000313" key="13">
    <source>
        <dbReference type="EMBL" id="KAG2545833.1"/>
    </source>
</evidence>
<dbReference type="FunFam" id="1.10.287.70:FF:000128">
    <property type="entry name" value="Two-pore potassium channel 1"/>
    <property type="match status" value="1"/>
</dbReference>
<keyword evidence="9" id="KW-0407">Ion channel</keyword>
<dbReference type="InterPro" id="IPR018247">
    <property type="entry name" value="EF_Hand_1_Ca_BS"/>
</dbReference>
<feature type="domain" description="Potassium channel" evidence="12">
    <location>
        <begin position="199"/>
        <end position="272"/>
    </location>
</feature>
<protein>
    <recommendedName>
        <fullName evidence="12">Potassium channel domain-containing protein</fullName>
    </recommendedName>
</protein>
<reference evidence="13" key="1">
    <citation type="submission" date="2020-05" db="EMBL/GenBank/DDBJ databases">
        <title>WGS assembly of Panicum virgatum.</title>
        <authorList>
            <person name="Lovell J.T."/>
            <person name="Jenkins J."/>
            <person name="Shu S."/>
            <person name="Juenger T.E."/>
            <person name="Schmutz J."/>
        </authorList>
    </citation>
    <scope>NUCLEOTIDE SEQUENCE</scope>
    <source>
        <strain evidence="13">AP13</strain>
    </source>
</reference>
<evidence type="ECO:0000256" key="3">
    <source>
        <dbReference type="ARBA" id="ARBA00022448"/>
    </source>
</evidence>
<keyword evidence="7" id="KW-0406">Ion transport</keyword>
<evidence type="ECO:0000313" key="14">
    <source>
        <dbReference type="Proteomes" id="UP000823388"/>
    </source>
</evidence>
<dbReference type="Gene3D" id="1.10.238.10">
    <property type="entry name" value="EF-hand"/>
    <property type="match status" value="1"/>
</dbReference>
<feature type="compositionally biased region" description="Polar residues" evidence="10">
    <location>
        <begin position="1"/>
        <end position="13"/>
    </location>
</feature>